<keyword evidence="2" id="KW-0597">Phosphoprotein</keyword>
<sequence length="460" mass="54717">MGYHSTPHPTYSAPNWDPEITLNIKNYSYGGSVTCVGYAPSKRRRCQNPINAANRAFANNIIEDLRCLNPHSPSIYPQLCRLAGYTLCLRNHQSQVDEVVEGWMRDIAKLPKYGTSSIHARREPEDLNMDEKWDEILDLRELLYDCETRALHRRLVQVARSLERAAVKGVETMALKAEMVHLLLQLKRLGVEAQDLKQEGDGYNWEQEHADERWREKKRREEKVLREKARQQAEQSRQQKLERERRETERREEVERLRKAEEKRTEEARQQRERLRKEKFERERQERERQRREQEEKLRKEAEEKRKRETEERNERVRKRAESMRLEKERLAKAKADAEKKALEEAWLRYAVEWDTLKKNPTKGSPIELRQMIPWPVVSGKVEDVNEKNVEAFYRKATPYQDDTGKMFQLLKMECLNWHTDRIPSRFGDGAIDATIADLFNTVMRVVIKLRSEVQEKRAA</sequence>
<evidence type="ECO:0000313" key="8">
    <source>
        <dbReference type="Proteomes" id="UP000799750"/>
    </source>
</evidence>
<gene>
    <name evidence="7" type="ORF">BU16DRAFT_48193</name>
</gene>
<evidence type="ECO:0000256" key="1">
    <source>
        <dbReference type="ARBA" id="ARBA00004123"/>
    </source>
</evidence>
<keyword evidence="3" id="KW-0677">Repeat</keyword>
<feature type="region of interest" description="Disordered" evidence="6">
    <location>
        <begin position="291"/>
        <end position="321"/>
    </location>
</feature>
<evidence type="ECO:0000256" key="3">
    <source>
        <dbReference type="ARBA" id="ARBA00022737"/>
    </source>
</evidence>
<dbReference type="AlphaFoldDB" id="A0A6A6QRM7"/>
<evidence type="ECO:0000256" key="4">
    <source>
        <dbReference type="ARBA" id="ARBA00023043"/>
    </source>
</evidence>
<dbReference type="OrthoDB" id="8062037at2759"/>
<dbReference type="InterPro" id="IPR038753">
    <property type="entry name" value="NFKBIL1"/>
</dbReference>
<dbReference type="GO" id="GO:0005634">
    <property type="term" value="C:nucleus"/>
    <property type="evidence" value="ECO:0007669"/>
    <property type="project" value="UniProtKB-SubCell"/>
</dbReference>
<evidence type="ECO:0000256" key="2">
    <source>
        <dbReference type="ARBA" id="ARBA00022553"/>
    </source>
</evidence>
<dbReference type="Proteomes" id="UP000799750">
    <property type="component" value="Unassembled WGS sequence"/>
</dbReference>
<keyword evidence="4" id="KW-0040">ANK repeat</keyword>
<dbReference type="PANTHER" id="PTHR15263:SF1">
    <property type="entry name" value="NF-KAPPA-B INHIBITOR-LIKE PROTEIN 1"/>
    <property type="match status" value="1"/>
</dbReference>
<evidence type="ECO:0000256" key="5">
    <source>
        <dbReference type="ARBA" id="ARBA00023242"/>
    </source>
</evidence>
<dbReference type="GO" id="GO:0043124">
    <property type="term" value="P:negative regulation of canonical NF-kappaB signal transduction"/>
    <property type="evidence" value="ECO:0007669"/>
    <property type="project" value="InterPro"/>
</dbReference>
<protein>
    <submittedName>
        <fullName evidence="7">Uncharacterized protein</fullName>
    </submittedName>
</protein>
<feature type="region of interest" description="Disordered" evidence="6">
    <location>
        <begin position="225"/>
        <end position="276"/>
    </location>
</feature>
<name>A0A6A6QRM7_9PEZI</name>
<evidence type="ECO:0000256" key="6">
    <source>
        <dbReference type="SAM" id="MobiDB-lite"/>
    </source>
</evidence>
<dbReference type="EMBL" id="MU004190">
    <property type="protein sequence ID" value="KAF2494796.1"/>
    <property type="molecule type" value="Genomic_DNA"/>
</dbReference>
<keyword evidence="5" id="KW-0539">Nucleus</keyword>
<keyword evidence="8" id="KW-1185">Reference proteome</keyword>
<accession>A0A6A6QRM7</accession>
<organism evidence="7 8">
    <name type="scientific">Lophium mytilinum</name>
    <dbReference type="NCBI Taxonomy" id="390894"/>
    <lineage>
        <taxon>Eukaryota</taxon>
        <taxon>Fungi</taxon>
        <taxon>Dikarya</taxon>
        <taxon>Ascomycota</taxon>
        <taxon>Pezizomycotina</taxon>
        <taxon>Dothideomycetes</taxon>
        <taxon>Pleosporomycetidae</taxon>
        <taxon>Mytilinidiales</taxon>
        <taxon>Mytilinidiaceae</taxon>
        <taxon>Lophium</taxon>
    </lineage>
</organism>
<reference evidence="7" key="1">
    <citation type="journal article" date="2020" name="Stud. Mycol.">
        <title>101 Dothideomycetes genomes: a test case for predicting lifestyles and emergence of pathogens.</title>
        <authorList>
            <person name="Haridas S."/>
            <person name="Albert R."/>
            <person name="Binder M."/>
            <person name="Bloem J."/>
            <person name="Labutti K."/>
            <person name="Salamov A."/>
            <person name="Andreopoulos B."/>
            <person name="Baker S."/>
            <person name="Barry K."/>
            <person name="Bills G."/>
            <person name="Bluhm B."/>
            <person name="Cannon C."/>
            <person name="Castanera R."/>
            <person name="Culley D."/>
            <person name="Daum C."/>
            <person name="Ezra D."/>
            <person name="Gonzalez J."/>
            <person name="Henrissat B."/>
            <person name="Kuo A."/>
            <person name="Liang C."/>
            <person name="Lipzen A."/>
            <person name="Lutzoni F."/>
            <person name="Magnuson J."/>
            <person name="Mondo S."/>
            <person name="Nolan M."/>
            <person name="Ohm R."/>
            <person name="Pangilinan J."/>
            <person name="Park H.-J."/>
            <person name="Ramirez L."/>
            <person name="Alfaro M."/>
            <person name="Sun H."/>
            <person name="Tritt A."/>
            <person name="Yoshinaga Y."/>
            <person name="Zwiers L.-H."/>
            <person name="Turgeon B."/>
            <person name="Goodwin S."/>
            <person name="Spatafora J."/>
            <person name="Crous P."/>
            <person name="Grigoriev I."/>
        </authorList>
    </citation>
    <scope>NUCLEOTIDE SEQUENCE</scope>
    <source>
        <strain evidence="7">CBS 269.34</strain>
    </source>
</reference>
<dbReference type="PANTHER" id="PTHR15263">
    <property type="entry name" value="I-KAPPA-B-LIKE PROTEIN IKBL"/>
    <property type="match status" value="1"/>
</dbReference>
<evidence type="ECO:0000313" key="7">
    <source>
        <dbReference type="EMBL" id="KAF2494796.1"/>
    </source>
</evidence>
<comment type="subcellular location">
    <subcellularLocation>
        <location evidence="1">Nucleus</location>
    </subcellularLocation>
</comment>
<proteinExistence type="predicted"/>